<dbReference type="InterPro" id="IPR011990">
    <property type="entry name" value="TPR-like_helical_dom_sf"/>
</dbReference>
<gene>
    <name evidence="7" type="ORF">Pan44_08690</name>
</gene>
<feature type="transmembrane region" description="Helical" evidence="5">
    <location>
        <begin position="108"/>
        <end position="126"/>
    </location>
</feature>
<dbReference type="PANTHER" id="PTHR37422">
    <property type="entry name" value="TEICHURONIC ACID BIOSYNTHESIS PROTEIN TUAE"/>
    <property type="match status" value="1"/>
</dbReference>
<feature type="transmembrane region" description="Helical" evidence="5">
    <location>
        <begin position="235"/>
        <end position="257"/>
    </location>
</feature>
<sequence length="759" mass="82135">MARPRKTPVLTSDEPPAQRGWLPLLDIVGLVLIAIRWFTPTEGTFQGDTLWISQLWLGWGVLASWSALRQQVHWTKRGGLWAWGLGLIAAGHVVAGVAVMATEGQKRSALNGLWEWVSLALAAVWFHHRASSSGFRRTFRITLIASAVGLSALGIWQRWVSHPALGQAVIEFDELESKVPSLEGSERRQAETRLRALERTLGEYRSLDANGRRAMRQRLLESSEPLGRFALTNSLAALLLVGLILSLGEAFTLWQAGGRSTAQGPADPHVSKIVLTIAALLIAFVLLLTKSRTAWGGCLAGGMTAAVVGTRGRWKSVIGWGVVAAGAMAVLVAATWAAGGLDRLVLTEAPKSLEYRTEYWIGAWRVIQQHPWIGIGPGNFRQHYLAHKLAKSSEEVLDPHNFLLEAWATSGLAGIAGLVLLIVACLTAFRRPLAGNTQDAGGGDWRSSAPAIVFGAGGLLSVVALYLGGQADWELIAASATAVLAAIGLNRTTASGSVLPVEGREIATQAAWCGLSVHLLGAGGMEMPAIFQLWLCLSSLIVAPRAALAAAHWPAWLPGAALAICGLAFFGQFATATIPSLNSRSLTDLAFADSMTGRRPDLADRQLSEAAAADPHDPTPWRHRAQLAFQQWTRTRDGEWFDRAIEYQHEVIRRDPRHAHDYRALADLHLKRFAVDQRPQDAEAAIEATKKALILYPNQLASRQLLADALVAAGRGEEARAAARSTLELDALWLKLGHYDKVLTPDVRERMKALAGEPE</sequence>
<dbReference type="GO" id="GO:0016020">
    <property type="term" value="C:membrane"/>
    <property type="evidence" value="ECO:0007669"/>
    <property type="project" value="UniProtKB-SubCell"/>
</dbReference>
<feature type="transmembrane region" description="Helical" evidence="5">
    <location>
        <begin position="555"/>
        <end position="574"/>
    </location>
</feature>
<feature type="transmembrane region" description="Helical" evidence="5">
    <location>
        <begin position="317"/>
        <end position="338"/>
    </location>
</feature>
<feature type="domain" description="O-antigen ligase-related" evidence="6">
    <location>
        <begin position="277"/>
        <end position="418"/>
    </location>
</feature>
<feature type="transmembrane region" description="Helical" evidence="5">
    <location>
        <begin position="80"/>
        <end position="102"/>
    </location>
</feature>
<dbReference type="InParanoid" id="A0A517S9U5"/>
<feature type="transmembrane region" description="Helical" evidence="5">
    <location>
        <begin position="269"/>
        <end position="288"/>
    </location>
</feature>
<keyword evidence="4 5" id="KW-0472">Membrane</keyword>
<comment type="subcellular location">
    <subcellularLocation>
        <location evidence="1">Membrane</location>
        <topology evidence="1">Multi-pass membrane protein</topology>
    </subcellularLocation>
</comment>
<protein>
    <submittedName>
        <fullName evidence="7">O-Antigen ligase</fullName>
    </submittedName>
</protein>
<dbReference type="AlphaFoldDB" id="A0A517S9U5"/>
<evidence type="ECO:0000259" key="6">
    <source>
        <dbReference type="Pfam" id="PF04932"/>
    </source>
</evidence>
<dbReference type="InterPro" id="IPR051533">
    <property type="entry name" value="WaaL-like"/>
</dbReference>
<feature type="transmembrane region" description="Helical" evidence="5">
    <location>
        <begin position="50"/>
        <end position="68"/>
    </location>
</feature>
<dbReference type="OrthoDB" id="274640at2"/>
<evidence type="ECO:0000256" key="3">
    <source>
        <dbReference type="ARBA" id="ARBA00022989"/>
    </source>
</evidence>
<proteinExistence type="predicted"/>
<evidence type="ECO:0000313" key="8">
    <source>
        <dbReference type="Proteomes" id="UP000315700"/>
    </source>
</evidence>
<organism evidence="7 8">
    <name type="scientific">Caulifigura coniformis</name>
    <dbReference type="NCBI Taxonomy" id="2527983"/>
    <lineage>
        <taxon>Bacteria</taxon>
        <taxon>Pseudomonadati</taxon>
        <taxon>Planctomycetota</taxon>
        <taxon>Planctomycetia</taxon>
        <taxon>Planctomycetales</taxon>
        <taxon>Planctomycetaceae</taxon>
        <taxon>Caulifigura</taxon>
    </lineage>
</organism>
<dbReference type="PANTHER" id="PTHR37422:SF13">
    <property type="entry name" value="LIPOPOLYSACCHARIDE BIOSYNTHESIS PROTEIN PA4999-RELATED"/>
    <property type="match status" value="1"/>
</dbReference>
<keyword evidence="8" id="KW-1185">Reference proteome</keyword>
<evidence type="ECO:0000256" key="4">
    <source>
        <dbReference type="ARBA" id="ARBA00023136"/>
    </source>
</evidence>
<evidence type="ECO:0000256" key="1">
    <source>
        <dbReference type="ARBA" id="ARBA00004141"/>
    </source>
</evidence>
<evidence type="ECO:0000256" key="5">
    <source>
        <dbReference type="SAM" id="Phobius"/>
    </source>
</evidence>
<dbReference type="SUPFAM" id="SSF48452">
    <property type="entry name" value="TPR-like"/>
    <property type="match status" value="1"/>
</dbReference>
<dbReference type="KEGG" id="ccos:Pan44_08690"/>
<dbReference type="Proteomes" id="UP000315700">
    <property type="component" value="Chromosome"/>
</dbReference>
<keyword evidence="7" id="KW-0436">Ligase</keyword>
<feature type="transmembrane region" description="Helical" evidence="5">
    <location>
        <begin position="406"/>
        <end position="429"/>
    </location>
</feature>
<dbReference type="Pfam" id="PF04932">
    <property type="entry name" value="Wzy_C"/>
    <property type="match status" value="1"/>
</dbReference>
<evidence type="ECO:0000313" key="7">
    <source>
        <dbReference type="EMBL" id="QDT52856.1"/>
    </source>
</evidence>
<dbReference type="InterPro" id="IPR007016">
    <property type="entry name" value="O-antigen_ligase-rel_domated"/>
</dbReference>
<dbReference type="EMBL" id="CP036271">
    <property type="protein sequence ID" value="QDT52856.1"/>
    <property type="molecule type" value="Genomic_DNA"/>
</dbReference>
<feature type="transmembrane region" description="Helical" evidence="5">
    <location>
        <begin position="449"/>
        <end position="469"/>
    </location>
</feature>
<feature type="transmembrane region" description="Helical" evidence="5">
    <location>
        <begin position="529"/>
        <end position="548"/>
    </location>
</feature>
<name>A0A517S9U5_9PLAN</name>
<evidence type="ECO:0000256" key="2">
    <source>
        <dbReference type="ARBA" id="ARBA00022692"/>
    </source>
</evidence>
<dbReference type="RefSeq" id="WP_145027563.1">
    <property type="nucleotide sequence ID" value="NZ_CP036271.1"/>
</dbReference>
<reference evidence="7 8" key="1">
    <citation type="submission" date="2019-02" db="EMBL/GenBank/DDBJ databases">
        <title>Deep-cultivation of Planctomycetes and their phenomic and genomic characterization uncovers novel biology.</title>
        <authorList>
            <person name="Wiegand S."/>
            <person name="Jogler M."/>
            <person name="Boedeker C."/>
            <person name="Pinto D."/>
            <person name="Vollmers J."/>
            <person name="Rivas-Marin E."/>
            <person name="Kohn T."/>
            <person name="Peeters S.H."/>
            <person name="Heuer A."/>
            <person name="Rast P."/>
            <person name="Oberbeckmann S."/>
            <person name="Bunk B."/>
            <person name="Jeske O."/>
            <person name="Meyerdierks A."/>
            <person name="Storesund J.E."/>
            <person name="Kallscheuer N."/>
            <person name="Luecker S."/>
            <person name="Lage O.M."/>
            <person name="Pohl T."/>
            <person name="Merkel B.J."/>
            <person name="Hornburger P."/>
            <person name="Mueller R.-W."/>
            <person name="Bruemmer F."/>
            <person name="Labrenz M."/>
            <person name="Spormann A.M."/>
            <person name="Op den Camp H."/>
            <person name="Overmann J."/>
            <person name="Amann R."/>
            <person name="Jetten M.S.M."/>
            <person name="Mascher T."/>
            <person name="Medema M.H."/>
            <person name="Devos D.P."/>
            <person name="Kaster A.-K."/>
            <person name="Ovreas L."/>
            <person name="Rohde M."/>
            <person name="Galperin M.Y."/>
            <person name="Jogler C."/>
        </authorList>
    </citation>
    <scope>NUCLEOTIDE SEQUENCE [LARGE SCALE GENOMIC DNA]</scope>
    <source>
        <strain evidence="7 8">Pan44</strain>
    </source>
</reference>
<dbReference type="GO" id="GO:0016874">
    <property type="term" value="F:ligase activity"/>
    <property type="evidence" value="ECO:0007669"/>
    <property type="project" value="UniProtKB-KW"/>
</dbReference>
<accession>A0A517S9U5</accession>
<feature type="transmembrane region" description="Helical" evidence="5">
    <location>
        <begin position="21"/>
        <end position="38"/>
    </location>
</feature>
<keyword evidence="3 5" id="KW-1133">Transmembrane helix</keyword>
<dbReference type="Gene3D" id="1.25.40.10">
    <property type="entry name" value="Tetratricopeptide repeat domain"/>
    <property type="match status" value="1"/>
</dbReference>
<keyword evidence="2 5" id="KW-0812">Transmembrane</keyword>